<accession>A0A0L0C873</accession>
<protein>
    <submittedName>
        <fullName evidence="1">Uncharacterized protein</fullName>
    </submittedName>
</protein>
<gene>
    <name evidence="1" type="ORF">FF38_11098</name>
</gene>
<dbReference type="EMBL" id="JRES01000880">
    <property type="protein sequence ID" value="KNC27614.1"/>
    <property type="molecule type" value="Genomic_DNA"/>
</dbReference>
<name>A0A0L0C873_LUCCU</name>
<organism evidence="1 2">
    <name type="scientific">Lucilia cuprina</name>
    <name type="common">Green bottle fly</name>
    <name type="synonym">Australian sheep blowfly</name>
    <dbReference type="NCBI Taxonomy" id="7375"/>
    <lineage>
        <taxon>Eukaryota</taxon>
        <taxon>Metazoa</taxon>
        <taxon>Ecdysozoa</taxon>
        <taxon>Arthropoda</taxon>
        <taxon>Hexapoda</taxon>
        <taxon>Insecta</taxon>
        <taxon>Pterygota</taxon>
        <taxon>Neoptera</taxon>
        <taxon>Endopterygota</taxon>
        <taxon>Diptera</taxon>
        <taxon>Brachycera</taxon>
        <taxon>Muscomorpha</taxon>
        <taxon>Oestroidea</taxon>
        <taxon>Calliphoridae</taxon>
        <taxon>Luciliinae</taxon>
        <taxon>Lucilia</taxon>
    </lineage>
</organism>
<dbReference type="AlphaFoldDB" id="A0A0L0C873"/>
<evidence type="ECO:0000313" key="1">
    <source>
        <dbReference type="EMBL" id="KNC27614.1"/>
    </source>
</evidence>
<keyword evidence="2" id="KW-1185">Reference proteome</keyword>
<reference evidence="1 2" key="1">
    <citation type="journal article" date="2015" name="Nat. Commun.">
        <title>Lucilia cuprina genome unlocks parasitic fly biology to underpin future interventions.</title>
        <authorList>
            <person name="Anstead C.A."/>
            <person name="Korhonen P.K."/>
            <person name="Young N.D."/>
            <person name="Hall R.S."/>
            <person name="Jex A.R."/>
            <person name="Murali S.C."/>
            <person name="Hughes D.S."/>
            <person name="Lee S.F."/>
            <person name="Perry T."/>
            <person name="Stroehlein A.J."/>
            <person name="Ansell B.R."/>
            <person name="Breugelmans B."/>
            <person name="Hofmann A."/>
            <person name="Qu J."/>
            <person name="Dugan S."/>
            <person name="Lee S.L."/>
            <person name="Chao H."/>
            <person name="Dinh H."/>
            <person name="Han Y."/>
            <person name="Doddapaneni H.V."/>
            <person name="Worley K.C."/>
            <person name="Muzny D.M."/>
            <person name="Ioannidis P."/>
            <person name="Waterhouse R.M."/>
            <person name="Zdobnov E.M."/>
            <person name="James P.J."/>
            <person name="Bagnall N.H."/>
            <person name="Kotze A.C."/>
            <person name="Gibbs R.A."/>
            <person name="Richards S."/>
            <person name="Batterham P."/>
            <person name="Gasser R.B."/>
        </authorList>
    </citation>
    <scope>NUCLEOTIDE SEQUENCE [LARGE SCALE GENOMIC DNA]</scope>
    <source>
        <strain evidence="1 2">LS</strain>
        <tissue evidence="1">Full body</tissue>
    </source>
</reference>
<proteinExistence type="predicted"/>
<sequence>MRMMRSVSPDIYAKQVTANTAIRLAATKAWKHNTYGHAKILEQICMKLQLDYVIPEPVFDTGFAISIPDRMSYTNGQYIMRWIKNTRRKCVYYVESSPRMPVVSRGDSVIFIGYPCVATWHGDIEGNNRADVLAKDGSALLVTEFGCNIGISYVKGKQLIADKLHTIANRTVKIQYQEPNCGKRTLASGHSCAEAKTSFIQ</sequence>
<comment type="caution">
    <text evidence="1">The sequence shown here is derived from an EMBL/GenBank/DDBJ whole genome shotgun (WGS) entry which is preliminary data.</text>
</comment>
<dbReference type="Proteomes" id="UP000037069">
    <property type="component" value="Unassembled WGS sequence"/>
</dbReference>
<evidence type="ECO:0000313" key="2">
    <source>
        <dbReference type="Proteomes" id="UP000037069"/>
    </source>
</evidence>